<dbReference type="EMBL" id="LT859958">
    <property type="protein sequence ID" value="SMX53790.1"/>
    <property type="molecule type" value="Genomic_DNA"/>
</dbReference>
<dbReference type="AlphaFoldDB" id="A0A1Y6K6W6"/>
<protein>
    <recommendedName>
        <fullName evidence="4">Septum formation initiator</fullName>
    </recommendedName>
</protein>
<sequence>MIKKLLKDKRVIFAVLGIVLVLLLVNFNQRMTLLTRLRRQEKELTEYYSHLESTRTALEAELIYAQSDQAVERWAREDAMMIQPGDIPIVLLPPTEQVPTPSVIEPVVIDKIQKWEIWQALFLGD</sequence>
<evidence type="ECO:0000256" key="1">
    <source>
        <dbReference type="SAM" id="Phobius"/>
    </source>
</evidence>
<name>A0A1Y6K6W6_9CHLR</name>
<dbReference type="RefSeq" id="WP_087861707.1">
    <property type="nucleotide sequence ID" value="NZ_LT859958.1"/>
</dbReference>
<dbReference type="KEGG" id="abat:CFX1CAM_0725"/>
<reference evidence="3" key="1">
    <citation type="submission" date="2017-05" db="EMBL/GenBank/DDBJ databases">
        <authorList>
            <person name="Kirkegaard R."/>
            <person name="Mcilroy J S."/>
        </authorList>
    </citation>
    <scope>NUCLEOTIDE SEQUENCE [LARGE SCALE GENOMIC DNA]</scope>
</reference>
<keyword evidence="1" id="KW-0472">Membrane</keyword>
<keyword evidence="1" id="KW-0812">Transmembrane</keyword>
<dbReference type="Proteomes" id="UP000195514">
    <property type="component" value="Chromosome I"/>
</dbReference>
<accession>A0A1Y6K6W6</accession>
<gene>
    <name evidence="2" type="ORF">CFX1CAM_0725</name>
</gene>
<evidence type="ECO:0000313" key="3">
    <source>
        <dbReference type="Proteomes" id="UP000195514"/>
    </source>
</evidence>
<dbReference type="Pfam" id="PF04977">
    <property type="entry name" value="DivIC"/>
    <property type="match status" value="1"/>
</dbReference>
<keyword evidence="1" id="KW-1133">Transmembrane helix</keyword>
<organism evidence="2 3">
    <name type="scientific">Candidatus Brevifilum fermentans</name>
    <dbReference type="NCBI Taxonomy" id="1986204"/>
    <lineage>
        <taxon>Bacteria</taxon>
        <taxon>Bacillati</taxon>
        <taxon>Chloroflexota</taxon>
        <taxon>Anaerolineae</taxon>
        <taxon>Anaerolineales</taxon>
        <taxon>Anaerolineaceae</taxon>
        <taxon>Candidatus Brevifilum</taxon>
    </lineage>
</organism>
<evidence type="ECO:0008006" key="4">
    <source>
        <dbReference type="Google" id="ProtNLM"/>
    </source>
</evidence>
<keyword evidence="3" id="KW-1185">Reference proteome</keyword>
<evidence type="ECO:0000313" key="2">
    <source>
        <dbReference type="EMBL" id="SMX53790.1"/>
    </source>
</evidence>
<dbReference type="InterPro" id="IPR007060">
    <property type="entry name" value="FtsL/DivIC"/>
</dbReference>
<proteinExistence type="predicted"/>
<dbReference type="OrthoDB" id="166962at2"/>
<feature type="transmembrane region" description="Helical" evidence="1">
    <location>
        <begin position="12"/>
        <end position="29"/>
    </location>
</feature>